<protein>
    <recommendedName>
        <fullName evidence="4">DUF1376 domain-containing protein</fullName>
    </recommendedName>
</protein>
<accession>A0A4Q7V483</accession>
<dbReference type="RefSeq" id="WP_130291674.1">
    <property type="nucleotide sequence ID" value="NZ_SHKL01000001.1"/>
</dbReference>
<organism evidence="2 3">
    <name type="scientific">Pseudonocardia sediminis</name>
    <dbReference type="NCBI Taxonomy" id="1397368"/>
    <lineage>
        <taxon>Bacteria</taxon>
        <taxon>Bacillati</taxon>
        <taxon>Actinomycetota</taxon>
        <taxon>Actinomycetes</taxon>
        <taxon>Pseudonocardiales</taxon>
        <taxon>Pseudonocardiaceae</taxon>
        <taxon>Pseudonocardia</taxon>
    </lineage>
</organism>
<feature type="region of interest" description="Disordered" evidence="1">
    <location>
        <begin position="107"/>
        <end position="201"/>
    </location>
</feature>
<evidence type="ECO:0000256" key="1">
    <source>
        <dbReference type="SAM" id="MobiDB-lite"/>
    </source>
</evidence>
<keyword evidence="3" id="KW-1185">Reference proteome</keyword>
<evidence type="ECO:0000313" key="3">
    <source>
        <dbReference type="Proteomes" id="UP000291591"/>
    </source>
</evidence>
<evidence type="ECO:0000313" key="2">
    <source>
        <dbReference type="EMBL" id="RZT87533.1"/>
    </source>
</evidence>
<feature type="compositionally biased region" description="Low complexity" evidence="1">
    <location>
        <begin position="124"/>
        <end position="134"/>
    </location>
</feature>
<reference evidence="2 3" key="1">
    <citation type="submission" date="2019-02" db="EMBL/GenBank/DDBJ databases">
        <title>Sequencing the genomes of 1000 actinobacteria strains.</title>
        <authorList>
            <person name="Klenk H.-P."/>
        </authorList>
    </citation>
    <scope>NUCLEOTIDE SEQUENCE [LARGE SCALE GENOMIC DNA]</scope>
    <source>
        <strain evidence="2 3">DSM 45779</strain>
    </source>
</reference>
<feature type="compositionally biased region" description="Basic and acidic residues" evidence="1">
    <location>
        <begin position="107"/>
        <end position="123"/>
    </location>
</feature>
<evidence type="ECO:0008006" key="4">
    <source>
        <dbReference type="Google" id="ProtNLM"/>
    </source>
</evidence>
<dbReference type="OrthoDB" id="4775111at2"/>
<sequence length="289" mass="32082">MARSMPADYREFIRLAVDLPDNPKLAMIDDPAASWAYVVSLCYCGRNLTDGAFPLPPLLRQAGVKRAVAKLLIDAGLWHELGHGCDRCPQPMAGMAVVHDYLEHQRSAGEAKSLRDARREAGRRGAASRWSGNSDVKGDGNSHSKCHSNGEASGMATGVADLWHPDGRPMPEGEGEGEEEKEQKKTPSSSGRKRPEIRLPASWQPTDKHRAYAAEHSLDLNAQRQLFTAHAEEKDRRAASWNGAFSRWLINAVEYRRQQPQARPALRLASGGYRAWQNPTDDSVYDQEF</sequence>
<dbReference type="EMBL" id="SHKL01000001">
    <property type="protein sequence ID" value="RZT87533.1"/>
    <property type="molecule type" value="Genomic_DNA"/>
</dbReference>
<comment type="caution">
    <text evidence="2">The sequence shown here is derived from an EMBL/GenBank/DDBJ whole genome shotgun (WGS) entry which is preliminary data.</text>
</comment>
<proteinExistence type="predicted"/>
<name>A0A4Q7V483_PSEST</name>
<dbReference type="Proteomes" id="UP000291591">
    <property type="component" value="Unassembled WGS sequence"/>
</dbReference>
<gene>
    <name evidence="2" type="ORF">EV383_4458</name>
</gene>
<dbReference type="AlphaFoldDB" id="A0A4Q7V483"/>